<evidence type="ECO:0000259" key="3">
    <source>
        <dbReference type="PROSITE" id="PS50011"/>
    </source>
</evidence>
<dbReference type="PRINTS" id="PR00109">
    <property type="entry name" value="TYRKINASE"/>
</dbReference>
<evidence type="ECO:0000313" key="4">
    <source>
        <dbReference type="Proteomes" id="UP000694941"/>
    </source>
</evidence>
<protein>
    <submittedName>
        <fullName evidence="5">Epidermal growth factor receptor-like</fullName>
    </submittedName>
</protein>
<feature type="non-terminal residue" evidence="5">
    <location>
        <position position="1"/>
    </location>
</feature>
<feature type="signal peptide" evidence="2">
    <location>
        <begin position="1"/>
        <end position="22"/>
    </location>
</feature>
<dbReference type="PROSITE" id="PS50011">
    <property type="entry name" value="PROTEIN_KINASE_DOM"/>
    <property type="match status" value="1"/>
</dbReference>
<evidence type="ECO:0000256" key="2">
    <source>
        <dbReference type="SAM" id="SignalP"/>
    </source>
</evidence>
<dbReference type="PROSITE" id="PS00109">
    <property type="entry name" value="PROTEIN_KINASE_TYR"/>
    <property type="match status" value="1"/>
</dbReference>
<dbReference type="RefSeq" id="XP_013791722.2">
    <property type="nucleotide sequence ID" value="XM_013936268.2"/>
</dbReference>
<dbReference type="InterPro" id="IPR020635">
    <property type="entry name" value="Tyr_kinase_cat_dom"/>
</dbReference>
<evidence type="ECO:0000313" key="5">
    <source>
        <dbReference type="RefSeq" id="XP_013791722.2"/>
    </source>
</evidence>
<proteinExistence type="predicted"/>
<keyword evidence="4" id="KW-1185">Reference proteome</keyword>
<feature type="domain" description="Protein kinase" evidence="3">
    <location>
        <begin position="1"/>
        <end position="177"/>
    </location>
</feature>
<dbReference type="PANTHER" id="PTHR24416">
    <property type="entry name" value="TYROSINE-PROTEIN KINASE RECEPTOR"/>
    <property type="match status" value="1"/>
</dbReference>
<dbReference type="InterPro" id="IPR011009">
    <property type="entry name" value="Kinase-like_dom_sf"/>
</dbReference>
<reference evidence="5" key="1">
    <citation type="submission" date="2025-08" db="UniProtKB">
        <authorList>
            <consortium name="RefSeq"/>
        </authorList>
    </citation>
    <scope>IDENTIFICATION</scope>
    <source>
        <tissue evidence="5">Muscle</tissue>
    </source>
</reference>
<keyword evidence="2" id="KW-0732">Signal</keyword>
<dbReference type="Gene3D" id="1.10.510.10">
    <property type="entry name" value="Transferase(Phosphotransferase) domain 1"/>
    <property type="match status" value="1"/>
</dbReference>
<name>A0ABM1BZR6_LIMPO</name>
<dbReference type="SUPFAM" id="SSF56112">
    <property type="entry name" value="Protein kinase-like (PK-like)"/>
    <property type="match status" value="1"/>
</dbReference>
<dbReference type="SMART" id="SM00219">
    <property type="entry name" value="TyrKc"/>
    <property type="match status" value="1"/>
</dbReference>
<dbReference type="PANTHER" id="PTHR24416:SF566">
    <property type="entry name" value="EPIDERMAL GROWTH FACTOR RECEPTOR"/>
    <property type="match status" value="1"/>
</dbReference>
<dbReference type="InterPro" id="IPR050122">
    <property type="entry name" value="RTK"/>
</dbReference>
<dbReference type="InterPro" id="IPR000719">
    <property type="entry name" value="Prot_kinase_dom"/>
</dbReference>
<sequence>CKNFFICIIVLLIIVYISQAMAYLEERRLVHRDLALRNVLLQTPGCVKITDFGLAKLLDVNEEEFNAAGEKVPIKWLALECIQQRIFSHKSDVWAFGVTVWELLTFGGRPYENVTSRDVPDLLEKGERLPQPSICTIDVYLMLIKCWLLDAESRPSFKELAEEFAKMAQDPGRYLYVAGDKLRKVPSYIPQDQGTVSSEMSRKFGVEDQDFDSNPEDNLIIPMVIAKRPDRMCRNLEAACPNYRARKNSDRYCSDPLKVLQKDQEKIVETKNTSLKDDILQPVDEEDYLIPSPQPCSQSPVYMDLIGDTNLSGRGATSSQCYSPRMPEDKVDKLMKKNRDYINIRTVSQKNKDNEEDTDDQEGFTHFDQLTQELQPLNHREARQ</sequence>
<evidence type="ECO:0000256" key="1">
    <source>
        <dbReference type="SAM" id="MobiDB-lite"/>
    </source>
</evidence>
<organism evidence="4 5">
    <name type="scientific">Limulus polyphemus</name>
    <name type="common">Atlantic horseshoe crab</name>
    <dbReference type="NCBI Taxonomy" id="6850"/>
    <lineage>
        <taxon>Eukaryota</taxon>
        <taxon>Metazoa</taxon>
        <taxon>Ecdysozoa</taxon>
        <taxon>Arthropoda</taxon>
        <taxon>Chelicerata</taxon>
        <taxon>Merostomata</taxon>
        <taxon>Xiphosura</taxon>
        <taxon>Limulidae</taxon>
        <taxon>Limulus</taxon>
    </lineage>
</organism>
<dbReference type="Pfam" id="PF07714">
    <property type="entry name" value="PK_Tyr_Ser-Thr"/>
    <property type="match status" value="1"/>
</dbReference>
<dbReference type="InterPro" id="IPR008266">
    <property type="entry name" value="Tyr_kinase_AS"/>
</dbReference>
<accession>A0ABM1BZR6</accession>
<feature type="region of interest" description="Disordered" evidence="1">
    <location>
        <begin position="342"/>
        <end position="363"/>
    </location>
</feature>
<gene>
    <name evidence="5" type="primary">LOC106475590</name>
</gene>
<dbReference type="Proteomes" id="UP000694941">
    <property type="component" value="Unplaced"/>
</dbReference>
<dbReference type="GeneID" id="106475590"/>
<feature type="chain" id="PRO_5045860890" evidence="2">
    <location>
        <begin position="23"/>
        <end position="384"/>
    </location>
</feature>
<dbReference type="InterPro" id="IPR001245">
    <property type="entry name" value="Ser-Thr/Tyr_kinase_cat_dom"/>
</dbReference>